<feature type="region of interest" description="Disordered" evidence="1">
    <location>
        <begin position="1"/>
        <end position="40"/>
    </location>
</feature>
<dbReference type="HOGENOM" id="CLU_3285217_0_0_10"/>
<gene>
    <name evidence="2" type="ORF">HMPREF1981_01705</name>
</gene>
<sequence>MTFNDIFPQQRKKQRGRRMQKKAAGPEKKPVGFEIKHGGL</sequence>
<organism evidence="2 3">
    <name type="scientific">Bacteroides pyogenes F0041</name>
    <dbReference type="NCBI Taxonomy" id="1321819"/>
    <lineage>
        <taxon>Bacteria</taxon>
        <taxon>Pseudomonadati</taxon>
        <taxon>Bacteroidota</taxon>
        <taxon>Bacteroidia</taxon>
        <taxon>Bacteroidales</taxon>
        <taxon>Bacteroidaceae</taxon>
        <taxon>Bacteroides</taxon>
    </lineage>
</organism>
<name>U2CLL1_9BACE</name>
<dbReference type="EMBL" id="AWSV01000090">
    <property type="protein sequence ID" value="ERI85430.1"/>
    <property type="molecule type" value="Genomic_DNA"/>
</dbReference>
<comment type="caution">
    <text evidence="2">The sequence shown here is derived from an EMBL/GenBank/DDBJ whole genome shotgun (WGS) entry which is preliminary data.</text>
</comment>
<evidence type="ECO:0000313" key="2">
    <source>
        <dbReference type="EMBL" id="ERI85430.1"/>
    </source>
</evidence>
<evidence type="ECO:0000313" key="3">
    <source>
        <dbReference type="Proteomes" id="UP000016496"/>
    </source>
</evidence>
<proteinExistence type="predicted"/>
<dbReference type="PATRIC" id="fig|1321819.3.peg.1568"/>
<feature type="compositionally biased region" description="Basic and acidic residues" evidence="1">
    <location>
        <begin position="24"/>
        <end position="40"/>
    </location>
</feature>
<accession>U2CLL1</accession>
<feature type="compositionally biased region" description="Basic residues" evidence="1">
    <location>
        <begin position="10"/>
        <end position="21"/>
    </location>
</feature>
<protein>
    <submittedName>
        <fullName evidence="2">Uncharacterized protein</fullName>
    </submittedName>
</protein>
<dbReference type="Proteomes" id="UP000016496">
    <property type="component" value="Unassembled WGS sequence"/>
</dbReference>
<dbReference type="AlphaFoldDB" id="U2CLL1"/>
<reference evidence="2 3" key="1">
    <citation type="submission" date="2013-08" db="EMBL/GenBank/DDBJ databases">
        <authorList>
            <person name="Weinstock G."/>
            <person name="Sodergren E."/>
            <person name="Wylie T."/>
            <person name="Fulton L."/>
            <person name="Fulton R."/>
            <person name="Fronick C."/>
            <person name="O'Laughlin M."/>
            <person name="Godfrey J."/>
            <person name="Miner T."/>
            <person name="Herter B."/>
            <person name="Appelbaum E."/>
            <person name="Cordes M."/>
            <person name="Lek S."/>
            <person name="Wollam A."/>
            <person name="Pepin K.H."/>
            <person name="Palsikar V.B."/>
            <person name="Mitreva M."/>
            <person name="Wilson R.K."/>
        </authorList>
    </citation>
    <scope>NUCLEOTIDE SEQUENCE [LARGE SCALE GENOMIC DNA]</scope>
    <source>
        <strain evidence="2 3">F0041</strain>
    </source>
</reference>
<evidence type="ECO:0000256" key="1">
    <source>
        <dbReference type="SAM" id="MobiDB-lite"/>
    </source>
</evidence>